<keyword evidence="2" id="KW-0805">Transcription regulation</keyword>
<evidence type="ECO:0000259" key="5">
    <source>
        <dbReference type="Pfam" id="PF04542"/>
    </source>
</evidence>
<dbReference type="InterPro" id="IPR014284">
    <property type="entry name" value="RNA_pol_sigma-70_dom"/>
</dbReference>
<dbReference type="SUPFAM" id="SSF88659">
    <property type="entry name" value="Sigma3 and sigma4 domains of RNA polymerase sigma factors"/>
    <property type="match status" value="1"/>
</dbReference>
<evidence type="ECO:0000259" key="6">
    <source>
        <dbReference type="Pfam" id="PF08281"/>
    </source>
</evidence>
<evidence type="ECO:0000313" key="7">
    <source>
        <dbReference type="EMBL" id="WRO23563.1"/>
    </source>
</evidence>
<proteinExistence type="inferred from homology"/>
<feature type="domain" description="RNA polymerase sigma-70 region 2" evidence="5">
    <location>
        <begin position="22"/>
        <end position="88"/>
    </location>
</feature>
<dbReference type="Gene3D" id="1.10.10.10">
    <property type="entry name" value="Winged helix-like DNA-binding domain superfamily/Winged helix DNA-binding domain"/>
    <property type="match status" value="1"/>
</dbReference>
<dbReference type="GO" id="GO:0016987">
    <property type="term" value="F:sigma factor activity"/>
    <property type="evidence" value="ECO:0007669"/>
    <property type="project" value="UniProtKB-KW"/>
</dbReference>
<comment type="similarity">
    <text evidence="1">Belongs to the sigma-70 factor family. ECF subfamily.</text>
</comment>
<dbReference type="InterPro" id="IPR036388">
    <property type="entry name" value="WH-like_DNA-bd_sf"/>
</dbReference>
<evidence type="ECO:0000256" key="1">
    <source>
        <dbReference type="ARBA" id="ARBA00010641"/>
    </source>
</evidence>
<dbReference type="InterPro" id="IPR013325">
    <property type="entry name" value="RNA_pol_sigma_r2"/>
</dbReference>
<evidence type="ECO:0000256" key="3">
    <source>
        <dbReference type="ARBA" id="ARBA00023082"/>
    </source>
</evidence>
<dbReference type="KEGG" id="dbc:MFMK1_003426"/>
<dbReference type="Pfam" id="PF04542">
    <property type="entry name" value="Sigma70_r2"/>
    <property type="match status" value="1"/>
</dbReference>
<dbReference type="Proteomes" id="UP001329915">
    <property type="component" value="Chromosome"/>
</dbReference>
<keyword evidence="4" id="KW-0804">Transcription</keyword>
<dbReference type="AlphaFoldDB" id="A0AAU0USM0"/>
<dbReference type="Gene3D" id="1.10.1740.10">
    <property type="match status" value="1"/>
</dbReference>
<dbReference type="InterPro" id="IPR013249">
    <property type="entry name" value="RNA_pol_sigma70_r4_t2"/>
</dbReference>
<gene>
    <name evidence="7" type="ORF">MFMK1_003426</name>
</gene>
<dbReference type="EMBL" id="CP121694">
    <property type="protein sequence ID" value="WRO23563.1"/>
    <property type="molecule type" value="Genomic_DNA"/>
</dbReference>
<feature type="domain" description="RNA polymerase sigma factor 70 region 4 type 2" evidence="6">
    <location>
        <begin position="124"/>
        <end position="172"/>
    </location>
</feature>
<dbReference type="PANTHER" id="PTHR43133">
    <property type="entry name" value="RNA POLYMERASE ECF-TYPE SIGMA FACTO"/>
    <property type="match status" value="1"/>
</dbReference>
<sequence length="187" mass="21483">MLTEKELVEQLKNAEEEAVEQLVERLADRLLRTALAIIGDRQLAEEVVQDTFLQVCRRIGSFKGQSSLETWIYRITVNLAKNRIRGGWFRQVMAFNAGDFDFAAAPPGEQPESIILRDEEREAVISTLKGFPLKYREVLVLYYLEELNIREISAILQQPEGTVKSKLSRARILLKENLTKKEVVFSE</sequence>
<organism evidence="7 8">
    <name type="scientific">Metallumcola ferriviriculae</name>
    <dbReference type="NCBI Taxonomy" id="3039180"/>
    <lineage>
        <taxon>Bacteria</taxon>
        <taxon>Bacillati</taxon>
        <taxon>Bacillota</taxon>
        <taxon>Clostridia</taxon>
        <taxon>Neomoorellales</taxon>
        <taxon>Desulfitibacteraceae</taxon>
        <taxon>Metallumcola</taxon>
    </lineage>
</organism>
<keyword evidence="8" id="KW-1185">Reference proteome</keyword>
<dbReference type="InterPro" id="IPR039425">
    <property type="entry name" value="RNA_pol_sigma-70-like"/>
</dbReference>
<keyword evidence="3" id="KW-0731">Sigma factor</keyword>
<dbReference type="GO" id="GO:0003677">
    <property type="term" value="F:DNA binding"/>
    <property type="evidence" value="ECO:0007669"/>
    <property type="project" value="InterPro"/>
</dbReference>
<evidence type="ECO:0000313" key="8">
    <source>
        <dbReference type="Proteomes" id="UP001329915"/>
    </source>
</evidence>
<dbReference type="InterPro" id="IPR007627">
    <property type="entry name" value="RNA_pol_sigma70_r2"/>
</dbReference>
<protein>
    <submittedName>
        <fullName evidence="7">RNA polymerase sigma factor</fullName>
    </submittedName>
</protein>
<dbReference type="GO" id="GO:0006352">
    <property type="term" value="P:DNA-templated transcription initiation"/>
    <property type="evidence" value="ECO:0007669"/>
    <property type="project" value="InterPro"/>
</dbReference>
<dbReference type="InterPro" id="IPR013324">
    <property type="entry name" value="RNA_pol_sigma_r3/r4-like"/>
</dbReference>
<dbReference type="SUPFAM" id="SSF88946">
    <property type="entry name" value="Sigma2 domain of RNA polymerase sigma factors"/>
    <property type="match status" value="1"/>
</dbReference>
<evidence type="ECO:0000256" key="4">
    <source>
        <dbReference type="ARBA" id="ARBA00023163"/>
    </source>
</evidence>
<reference evidence="7 8" key="1">
    <citation type="submission" date="2023-04" db="EMBL/GenBank/DDBJ databases">
        <authorList>
            <person name="Hsu D."/>
        </authorList>
    </citation>
    <scope>NUCLEOTIDE SEQUENCE [LARGE SCALE GENOMIC DNA]</scope>
    <source>
        <strain evidence="7 8">MK1</strain>
    </source>
</reference>
<dbReference type="NCBIfam" id="TIGR02937">
    <property type="entry name" value="sigma70-ECF"/>
    <property type="match status" value="1"/>
</dbReference>
<dbReference type="Pfam" id="PF08281">
    <property type="entry name" value="Sigma70_r4_2"/>
    <property type="match status" value="1"/>
</dbReference>
<dbReference type="CDD" id="cd06171">
    <property type="entry name" value="Sigma70_r4"/>
    <property type="match status" value="1"/>
</dbReference>
<accession>A0AAU0USM0</accession>
<name>A0AAU0USM0_9FIRM</name>
<dbReference type="RefSeq" id="WP_366922944.1">
    <property type="nucleotide sequence ID" value="NZ_CP121694.1"/>
</dbReference>
<evidence type="ECO:0000256" key="2">
    <source>
        <dbReference type="ARBA" id="ARBA00023015"/>
    </source>
</evidence>
<dbReference type="PANTHER" id="PTHR43133:SF51">
    <property type="entry name" value="RNA POLYMERASE SIGMA FACTOR"/>
    <property type="match status" value="1"/>
</dbReference>